<evidence type="ECO:0000259" key="27">
    <source>
        <dbReference type="PROSITE" id="PS50850"/>
    </source>
</evidence>
<evidence type="ECO:0000256" key="17">
    <source>
        <dbReference type="ARBA" id="ARBA00050625"/>
    </source>
</evidence>
<evidence type="ECO:0000256" key="9">
    <source>
        <dbReference type="ARBA" id="ARBA00022989"/>
    </source>
</evidence>
<dbReference type="PROSITE" id="PS50850">
    <property type="entry name" value="MFS"/>
    <property type="match status" value="1"/>
</dbReference>
<evidence type="ECO:0000256" key="4">
    <source>
        <dbReference type="ARBA" id="ARBA00004656"/>
    </source>
</evidence>
<accession>A0ABD3VVG2</accession>
<evidence type="ECO:0000313" key="28">
    <source>
        <dbReference type="EMBL" id="KAL3865023.1"/>
    </source>
</evidence>
<comment type="catalytic activity">
    <reaction evidence="18">
        <text>N-acetyl-L-aspartyl-L-glutamate(out) = N-acetyl-L-aspartyl-L-glutamate(in)</text>
        <dbReference type="Rhea" id="RHEA:72599"/>
        <dbReference type="ChEBI" id="CHEBI:76931"/>
    </reaction>
    <physiologicalReaction direction="left-to-right" evidence="18">
        <dbReference type="Rhea" id="RHEA:72600"/>
    </physiologicalReaction>
</comment>
<keyword evidence="29" id="KW-1185">Reference proteome</keyword>
<keyword evidence="11 26" id="KW-0472">Membrane</keyword>
<protein>
    <recommendedName>
        <fullName evidence="22">Sialin</fullName>
    </recommendedName>
    <alternativeName>
        <fullName evidence="25">H(+)/nitrate cotransporter</fullName>
    </alternativeName>
    <alternativeName>
        <fullName evidence="23">H(+)/sialic acid cotransporter</fullName>
    </alternativeName>
    <alternativeName>
        <fullName evidence="24">Vesicular excitatory amino acid transporter</fullName>
    </alternativeName>
</protein>
<dbReference type="AlphaFoldDB" id="A0ABD3VVG2"/>
<organism evidence="28 29">
    <name type="scientific">Sinanodonta woodiana</name>
    <name type="common">Chinese pond mussel</name>
    <name type="synonym">Anodonta woodiana</name>
    <dbReference type="NCBI Taxonomy" id="1069815"/>
    <lineage>
        <taxon>Eukaryota</taxon>
        <taxon>Metazoa</taxon>
        <taxon>Spiralia</taxon>
        <taxon>Lophotrochozoa</taxon>
        <taxon>Mollusca</taxon>
        <taxon>Bivalvia</taxon>
        <taxon>Autobranchia</taxon>
        <taxon>Heteroconchia</taxon>
        <taxon>Palaeoheterodonta</taxon>
        <taxon>Unionida</taxon>
        <taxon>Unionoidea</taxon>
        <taxon>Unionidae</taxon>
        <taxon>Unioninae</taxon>
        <taxon>Sinanodonta</taxon>
    </lineage>
</organism>
<name>A0ABD3VVG2_SINWO</name>
<dbReference type="CDD" id="cd17318">
    <property type="entry name" value="MFS_SLC17"/>
    <property type="match status" value="1"/>
</dbReference>
<comment type="catalytic activity">
    <reaction evidence="16">
        <text>L-aspartate(out) = L-aspartate(in)</text>
        <dbReference type="Rhea" id="RHEA:66332"/>
        <dbReference type="ChEBI" id="CHEBI:29991"/>
    </reaction>
    <physiologicalReaction direction="left-to-right" evidence="16">
        <dbReference type="Rhea" id="RHEA:66333"/>
    </physiologicalReaction>
</comment>
<evidence type="ECO:0000256" key="14">
    <source>
        <dbReference type="ARBA" id="ARBA00023329"/>
    </source>
</evidence>
<comment type="function">
    <text evidence="21">Receptor for CM101, a polysaccharide produced by group B Streptococcus with antipathoangiogenic properties.</text>
</comment>
<dbReference type="PANTHER" id="PTHR11662">
    <property type="entry name" value="SOLUTE CARRIER FAMILY 17"/>
    <property type="match status" value="1"/>
</dbReference>
<keyword evidence="5" id="KW-0813">Transport</keyword>
<feature type="transmembrane region" description="Helical" evidence="26">
    <location>
        <begin position="177"/>
        <end position="196"/>
    </location>
</feature>
<dbReference type="Pfam" id="PF07690">
    <property type="entry name" value="MFS_1"/>
    <property type="match status" value="1"/>
</dbReference>
<evidence type="ECO:0000256" key="21">
    <source>
        <dbReference type="ARBA" id="ARBA00056891"/>
    </source>
</evidence>
<evidence type="ECO:0000256" key="25">
    <source>
        <dbReference type="ARBA" id="ARBA00081925"/>
    </source>
</evidence>
<keyword evidence="13" id="KW-0458">Lysosome</keyword>
<keyword evidence="10" id="KW-0770">Synapse</keyword>
<feature type="transmembrane region" description="Helical" evidence="26">
    <location>
        <begin position="271"/>
        <end position="291"/>
    </location>
</feature>
<evidence type="ECO:0000256" key="23">
    <source>
        <dbReference type="ARBA" id="ARBA00080244"/>
    </source>
</evidence>
<dbReference type="EMBL" id="JBJQND010000010">
    <property type="protein sequence ID" value="KAL3865023.1"/>
    <property type="molecule type" value="Genomic_DNA"/>
</dbReference>
<feature type="transmembrane region" description="Helical" evidence="26">
    <location>
        <begin position="202"/>
        <end position="228"/>
    </location>
</feature>
<evidence type="ECO:0000256" key="11">
    <source>
        <dbReference type="ARBA" id="ARBA00023136"/>
    </source>
</evidence>
<evidence type="ECO:0000256" key="5">
    <source>
        <dbReference type="ARBA" id="ARBA00022448"/>
    </source>
</evidence>
<evidence type="ECO:0000256" key="7">
    <source>
        <dbReference type="ARBA" id="ARBA00022692"/>
    </source>
</evidence>
<dbReference type="PANTHER" id="PTHR11662:SF399">
    <property type="entry name" value="FI19708P1-RELATED"/>
    <property type="match status" value="1"/>
</dbReference>
<reference evidence="28 29" key="1">
    <citation type="submission" date="2024-11" db="EMBL/GenBank/DDBJ databases">
        <title>Chromosome-level genome assembly of the freshwater bivalve Anodonta woodiana.</title>
        <authorList>
            <person name="Chen X."/>
        </authorList>
    </citation>
    <scope>NUCLEOTIDE SEQUENCE [LARGE SCALE GENOMIC DNA]</scope>
    <source>
        <strain evidence="28">MN2024</strain>
        <tissue evidence="28">Gills</tissue>
    </source>
</reference>
<dbReference type="GO" id="GO:0046942">
    <property type="term" value="P:carboxylic acid transport"/>
    <property type="evidence" value="ECO:0007669"/>
    <property type="project" value="UniProtKB-ARBA"/>
</dbReference>
<dbReference type="GO" id="GO:0016323">
    <property type="term" value="C:basolateral plasma membrane"/>
    <property type="evidence" value="ECO:0007669"/>
    <property type="project" value="UniProtKB-SubCell"/>
</dbReference>
<feature type="transmembrane region" description="Helical" evidence="26">
    <location>
        <begin position="334"/>
        <end position="354"/>
    </location>
</feature>
<sequence>MRFINHQLCATEGSQPERTCPLSFPLVDNDLPIVICYHRGHTDSGKSAKQKVYKQLAEPAPLWCSTRLALTVISFLGFVNLYALRVNMSVAMVCMVNQTKSVAVFANNTNGSASMECSNQSLTAEKCAHTPQSAHYEGEFNWEKEVQGLVLGSFFWGYMVTQLPGGWLASHYGGKRVFGWFVLVCSVATLLTPFAARTDLRLLIAVRVIAGIGQGVVWPAMQVIWAHWAPPLEYSKLSGFCYAGAQVGNVITFPIAGLLCEYGFDGGWPSIFYILGGLGLVWFVAWMLVVADTPWEHSRISEEEKLYIMQSLKGKIATSKTTIKIPWLKIITSLPVWAIFVTHTCANWGTYTFMTNIPTYMKEVLKFDIKQNGALSALPYIGFWAMVNVSAHIADFLRRRKIISTTTSRKLFNSLGEMVPALFVIITGFMDSTQPVQAVVFLTLGVAFSGCQYGSGFVVNAVDIAPKYAGVIFGISNTLGTLGGILAPIAIGYITTDKSREQWQTVFYIAAGIYTFGALFYVAFGSGEIQEWARENDDVQIDVTNADVCVKSCEKVSLETDKDTKL</sequence>
<feature type="transmembrane region" description="Helical" evidence="26">
    <location>
        <begin position="411"/>
        <end position="430"/>
    </location>
</feature>
<dbReference type="Proteomes" id="UP001634394">
    <property type="component" value="Unassembled WGS sequence"/>
</dbReference>
<dbReference type="GO" id="GO:0030672">
    <property type="term" value="C:synaptic vesicle membrane"/>
    <property type="evidence" value="ECO:0007669"/>
    <property type="project" value="UniProtKB-SubCell"/>
</dbReference>
<comment type="catalytic activity">
    <reaction evidence="15">
        <text>2 nitrate(out) + H(+)(out) = 2 nitrate(in) + H(+)(in)</text>
        <dbReference type="Rhea" id="RHEA:71539"/>
        <dbReference type="ChEBI" id="CHEBI:15378"/>
        <dbReference type="ChEBI" id="CHEBI:17632"/>
    </reaction>
    <physiologicalReaction direction="left-to-right" evidence="15">
        <dbReference type="Rhea" id="RHEA:71540"/>
    </physiologicalReaction>
</comment>
<feature type="transmembrane region" description="Helical" evidence="26">
    <location>
        <begin position="374"/>
        <end position="391"/>
    </location>
</feature>
<evidence type="ECO:0000256" key="24">
    <source>
        <dbReference type="ARBA" id="ARBA00081195"/>
    </source>
</evidence>
<evidence type="ECO:0000256" key="8">
    <source>
        <dbReference type="ARBA" id="ARBA00022847"/>
    </source>
</evidence>
<dbReference type="FunFam" id="1.20.1250.20:FF:000003">
    <property type="entry name" value="Solute carrier family 17 member 3"/>
    <property type="match status" value="1"/>
</dbReference>
<dbReference type="Gene3D" id="1.20.1250.20">
    <property type="entry name" value="MFS general substrate transporter like domains"/>
    <property type="match status" value="2"/>
</dbReference>
<comment type="catalytic activity">
    <reaction evidence="17">
        <text>N-acetylneuraminate(in) + H(+)(in) = N-acetylneuraminate(out) + H(+)(out)</text>
        <dbReference type="Rhea" id="RHEA:28987"/>
        <dbReference type="ChEBI" id="CHEBI:15378"/>
        <dbReference type="ChEBI" id="CHEBI:35418"/>
    </reaction>
    <physiologicalReaction direction="right-to-left" evidence="17">
        <dbReference type="Rhea" id="RHEA:28989"/>
    </physiologicalReaction>
</comment>
<evidence type="ECO:0000256" key="12">
    <source>
        <dbReference type="ARBA" id="ARBA00023180"/>
    </source>
</evidence>
<evidence type="ECO:0000256" key="20">
    <source>
        <dbReference type="ARBA" id="ARBA00051612"/>
    </source>
</evidence>
<evidence type="ECO:0000256" key="2">
    <source>
        <dbReference type="ARBA" id="ARBA00004554"/>
    </source>
</evidence>
<dbReference type="GO" id="GO:0005765">
    <property type="term" value="C:lysosomal membrane"/>
    <property type="evidence" value="ECO:0007669"/>
    <property type="project" value="UniProtKB-SubCell"/>
</dbReference>
<keyword evidence="7 26" id="KW-0812">Transmembrane</keyword>
<dbReference type="InterPro" id="IPR020846">
    <property type="entry name" value="MFS_dom"/>
</dbReference>
<keyword evidence="8" id="KW-0769">Symport</keyword>
<evidence type="ECO:0000256" key="18">
    <source>
        <dbReference type="ARBA" id="ARBA00051403"/>
    </source>
</evidence>
<keyword evidence="14" id="KW-0968">Cytoplasmic vesicle</keyword>
<comment type="catalytic activity">
    <reaction evidence="19">
        <text>L-glutamate(out) = L-glutamate(in)</text>
        <dbReference type="Rhea" id="RHEA:66336"/>
        <dbReference type="ChEBI" id="CHEBI:29985"/>
    </reaction>
    <physiologicalReaction direction="left-to-right" evidence="19">
        <dbReference type="Rhea" id="RHEA:66337"/>
    </physiologicalReaction>
</comment>
<dbReference type="GO" id="GO:0015293">
    <property type="term" value="F:symporter activity"/>
    <property type="evidence" value="ECO:0007669"/>
    <property type="project" value="UniProtKB-KW"/>
</dbReference>
<comment type="catalytic activity">
    <reaction evidence="20">
        <text>D-glucuronate(out) + H(+)(out) = D-glucuronate(in) + H(+)(in)</text>
        <dbReference type="Rhea" id="RHEA:72591"/>
        <dbReference type="ChEBI" id="CHEBI:15378"/>
        <dbReference type="ChEBI" id="CHEBI:58720"/>
    </reaction>
    <physiologicalReaction direction="left-to-right" evidence="20">
        <dbReference type="Rhea" id="RHEA:72592"/>
    </physiologicalReaction>
</comment>
<evidence type="ECO:0000313" key="29">
    <source>
        <dbReference type="Proteomes" id="UP001634394"/>
    </source>
</evidence>
<proteinExistence type="predicted"/>
<dbReference type="FunFam" id="1.20.1250.20:FF:000067">
    <property type="entry name" value="sialin isoform X2"/>
    <property type="match status" value="1"/>
</dbReference>
<evidence type="ECO:0000256" key="26">
    <source>
        <dbReference type="SAM" id="Phobius"/>
    </source>
</evidence>
<evidence type="ECO:0000256" key="3">
    <source>
        <dbReference type="ARBA" id="ARBA00004638"/>
    </source>
</evidence>
<evidence type="ECO:0000256" key="6">
    <source>
        <dbReference type="ARBA" id="ARBA00022475"/>
    </source>
</evidence>
<keyword evidence="12" id="KW-0325">Glycoprotein</keyword>
<feature type="transmembrane region" description="Helical" evidence="26">
    <location>
        <begin position="471"/>
        <end position="494"/>
    </location>
</feature>
<dbReference type="SUPFAM" id="SSF103473">
    <property type="entry name" value="MFS general substrate transporter"/>
    <property type="match status" value="1"/>
</dbReference>
<gene>
    <name evidence="28" type="ORF">ACJMK2_006656</name>
</gene>
<dbReference type="InterPro" id="IPR011701">
    <property type="entry name" value="MFS"/>
</dbReference>
<dbReference type="InterPro" id="IPR050382">
    <property type="entry name" value="MFS_Na/Anion_cotransporter"/>
</dbReference>
<evidence type="ECO:0000256" key="10">
    <source>
        <dbReference type="ARBA" id="ARBA00023018"/>
    </source>
</evidence>
<evidence type="ECO:0000256" key="16">
    <source>
        <dbReference type="ARBA" id="ARBA00050554"/>
    </source>
</evidence>
<comment type="caution">
    <text evidence="28">The sequence shown here is derived from an EMBL/GenBank/DDBJ whole genome shotgun (WGS) entry which is preliminary data.</text>
</comment>
<evidence type="ECO:0000256" key="15">
    <source>
        <dbReference type="ARBA" id="ARBA00050101"/>
    </source>
</evidence>
<comment type="subcellular location">
    <subcellularLocation>
        <location evidence="2">Basolateral cell membrane</location>
        <topology evidence="2">Multi-pass membrane protein</topology>
    </subcellularLocation>
    <subcellularLocation>
        <location evidence="3">Cytoplasmic vesicle</location>
        <location evidence="3">Secretory vesicle membrane</location>
        <topology evidence="3">Multi-pass membrane protein</topology>
    </subcellularLocation>
    <subcellularLocation>
        <location evidence="1">Cytoplasmic vesicle</location>
        <location evidence="1">Secretory vesicle</location>
        <location evidence="1">Synaptic vesicle membrane</location>
    </subcellularLocation>
    <subcellularLocation>
        <location evidence="4">Lysosome membrane</location>
    </subcellularLocation>
</comment>
<evidence type="ECO:0000256" key="13">
    <source>
        <dbReference type="ARBA" id="ARBA00023228"/>
    </source>
</evidence>
<evidence type="ECO:0000256" key="19">
    <source>
        <dbReference type="ARBA" id="ARBA00051447"/>
    </source>
</evidence>
<keyword evidence="6" id="KW-1003">Cell membrane</keyword>
<feature type="transmembrane region" description="Helical" evidence="26">
    <location>
        <begin position="436"/>
        <end position="459"/>
    </location>
</feature>
<feature type="domain" description="Major facilitator superfamily (MFS) profile" evidence="27">
    <location>
        <begin position="66"/>
        <end position="529"/>
    </location>
</feature>
<keyword evidence="9 26" id="KW-1133">Transmembrane helix</keyword>
<feature type="transmembrane region" description="Helical" evidence="26">
    <location>
        <begin position="506"/>
        <end position="524"/>
    </location>
</feature>
<evidence type="ECO:0000256" key="1">
    <source>
        <dbReference type="ARBA" id="ARBA00004432"/>
    </source>
</evidence>
<dbReference type="InterPro" id="IPR036259">
    <property type="entry name" value="MFS_trans_sf"/>
</dbReference>
<evidence type="ECO:0000256" key="22">
    <source>
        <dbReference type="ARBA" id="ARBA00069713"/>
    </source>
</evidence>